<feature type="region of interest" description="Disordered" evidence="2">
    <location>
        <begin position="1"/>
        <end position="24"/>
    </location>
</feature>
<dbReference type="EMBL" id="JANQDX010000001">
    <property type="protein sequence ID" value="KAL0928704.1"/>
    <property type="molecule type" value="Genomic_DNA"/>
</dbReference>
<reference evidence="3 4" key="1">
    <citation type="journal article" date="2024" name="Plant Biotechnol. J.">
        <title>Dendrobium thyrsiflorum genome and its molecular insights into genes involved in important horticultural traits.</title>
        <authorList>
            <person name="Chen B."/>
            <person name="Wang J.Y."/>
            <person name="Zheng P.J."/>
            <person name="Li K.L."/>
            <person name="Liang Y.M."/>
            <person name="Chen X.F."/>
            <person name="Zhang C."/>
            <person name="Zhao X."/>
            <person name="He X."/>
            <person name="Zhang G.Q."/>
            <person name="Liu Z.J."/>
            <person name="Xu Q."/>
        </authorList>
    </citation>
    <scope>NUCLEOTIDE SEQUENCE [LARGE SCALE GENOMIC DNA]</scope>
    <source>
        <strain evidence="3">GZMU011</strain>
    </source>
</reference>
<dbReference type="AlphaFoldDB" id="A0ABD0VU12"/>
<evidence type="ECO:0000256" key="1">
    <source>
        <dbReference type="SAM" id="Coils"/>
    </source>
</evidence>
<proteinExistence type="predicted"/>
<dbReference type="Gene3D" id="1.10.287.1490">
    <property type="match status" value="1"/>
</dbReference>
<name>A0ABD0VU12_DENTH</name>
<evidence type="ECO:0000256" key="2">
    <source>
        <dbReference type="SAM" id="MobiDB-lite"/>
    </source>
</evidence>
<comment type="caution">
    <text evidence="3">The sequence shown here is derived from an EMBL/GenBank/DDBJ whole genome shotgun (WGS) entry which is preliminary data.</text>
</comment>
<keyword evidence="4" id="KW-1185">Reference proteome</keyword>
<keyword evidence="1" id="KW-0175">Coiled coil</keyword>
<gene>
    <name evidence="3" type="ORF">M5K25_000619</name>
</gene>
<sequence>MQKAFWADSASDSSETEPEEEATNLCLMAGDEIQQSDDEEVCDLTYEQLFNISEKIHTSYRKLKKVHASLKLEFHNLEKEHESLRNEHRTIDTDYMKLVDEFDSLNAKHENLTSEHETLLKKFSNLSSEHETLKTSHVDLEKAFKELDALASVVDNEDHYLKIELASSKKCIEF</sequence>
<organism evidence="3 4">
    <name type="scientific">Dendrobium thyrsiflorum</name>
    <name type="common">Pinecone-like raceme dendrobium</name>
    <name type="synonym">Orchid</name>
    <dbReference type="NCBI Taxonomy" id="117978"/>
    <lineage>
        <taxon>Eukaryota</taxon>
        <taxon>Viridiplantae</taxon>
        <taxon>Streptophyta</taxon>
        <taxon>Embryophyta</taxon>
        <taxon>Tracheophyta</taxon>
        <taxon>Spermatophyta</taxon>
        <taxon>Magnoliopsida</taxon>
        <taxon>Liliopsida</taxon>
        <taxon>Asparagales</taxon>
        <taxon>Orchidaceae</taxon>
        <taxon>Epidendroideae</taxon>
        <taxon>Malaxideae</taxon>
        <taxon>Dendrobiinae</taxon>
        <taxon>Dendrobium</taxon>
    </lineage>
</organism>
<evidence type="ECO:0000313" key="3">
    <source>
        <dbReference type="EMBL" id="KAL0928704.1"/>
    </source>
</evidence>
<feature type="coiled-coil region" evidence="1">
    <location>
        <begin position="60"/>
        <end position="122"/>
    </location>
</feature>
<protein>
    <submittedName>
        <fullName evidence="3">Uncharacterized protein</fullName>
    </submittedName>
</protein>
<accession>A0ABD0VU12</accession>
<evidence type="ECO:0000313" key="4">
    <source>
        <dbReference type="Proteomes" id="UP001552299"/>
    </source>
</evidence>
<dbReference type="Proteomes" id="UP001552299">
    <property type="component" value="Unassembled WGS sequence"/>
</dbReference>
<dbReference type="SUPFAM" id="SSF90257">
    <property type="entry name" value="Myosin rod fragments"/>
    <property type="match status" value="1"/>
</dbReference>